<evidence type="ECO:0000256" key="1">
    <source>
        <dbReference type="SAM" id="Phobius"/>
    </source>
</evidence>
<keyword evidence="1" id="KW-0812">Transmembrane</keyword>
<evidence type="ECO:0000313" key="3">
    <source>
        <dbReference type="Proteomes" id="UP000235145"/>
    </source>
</evidence>
<sequence length="211" mass="24735">MKMMRHPNIFRLHEESECEDDEIVMTMMKKMIMNKKQRQKWRWCIKSLKNFCLQRTLIDNCQRRYLCLLSNDEVLLKKGKKEDIIYGFPNIEMDVHTFLVNRLRVIHYLNSLERMALRSAFILYGSVGGPSKTVVLLAYECPQEIDDSEILVRSGFIVFKATFFNFLSALVALAGTALVHFHRMLQWNSSICILLLLILDLQMCCCRSSLN</sequence>
<dbReference type="AlphaFoldDB" id="A0A9R1VR45"/>
<keyword evidence="3" id="KW-1185">Reference proteome</keyword>
<evidence type="ECO:0000313" key="2">
    <source>
        <dbReference type="EMBL" id="KAJ0209111.1"/>
    </source>
</evidence>
<proteinExistence type="predicted"/>
<organism evidence="2 3">
    <name type="scientific">Lactuca sativa</name>
    <name type="common">Garden lettuce</name>
    <dbReference type="NCBI Taxonomy" id="4236"/>
    <lineage>
        <taxon>Eukaryota</taxon>
        <taxon>Viridiplantae</taxon>
        <taxon>Streptophyta</taxon>
        <taxon>Embryophyta</taxon>
        <taxon>Tracheophyta</taxon>
        <taxon>Spermatophyta</taxon>
        <taxon>Magnoliopsida</taxon>
        <taxon>eudicotyledons</taxon>
        <taxon>Gunneridae</taxon>
        <taxon>Pentapetalae</taxon>
        <taxon>asterids</taxon>
        <taxon>campanulids</taxon>
        <taxon>Asterales</taxon>
        <taxon>Asteraceae</taxon>
        <taxon>Cichorioideae</taxon>
        <taxon>Cichorieae</taxon>
        <taxon>Lactucinae</taxon>
        <taxon>Lactuca</taxon>
    </lineage>
</organism>
<keyword evidence="1" id="KW-1133">Transmembrane helix</keyword>
<dbReference type="PANTHER" id="PTHR16950:SF16">
    <property type="entry name" value="ZINC TRANSPORTER ZIP13"/>
    <property type="match status" value="1"/>
</dbReference>
<keyword evidence="1" id="KW-0472">Membrane</keyword>
<comment type="caution">
    <text evidence="2">The sequence shown here is derived from an EMBL/GenBank/DDBJ whole genome shotgun (WGS) entry which is preliminary data.</text>
</comment>
<gene>
    <name evidence="2" type="ORF">LSAT_V11C400159960</name>
</gene>
<dbReference type="EMBL" id="NBSK02000004">
    <property type="protein sequence ID" value="KAJ0209111.1"/>
    <property type="molecule type" value="Genomic_DNA"/>
</dbReference>
<accession>A0A9R1VR45</accession>
<feature type="transmembrane region" description="Helical" evidence="1">
    <location>
        <begin position="163"/>
        <end position="181"/>
    </location>
</feature>
<reference evidence="2 3" key="1">
    <citation type="journal article" date="2017" name="Nat. Commun.">
        <title>Genome assembly with in vitro proximity ligation data and whole-genome triplication in lettuce.</title>
        <authorList>
            <person name="Reyes-Chin-Wo S."/>
            <person name="Wang Z."/>
            <person name="Yang X."/>
            <person name="Kozik A."/>
            <person name="Arikit S."/>
            <person name="Song C."/>
            <person name="Xia L."/>
            <person name="Froenicke L."/>
            <person name="Lavelle D.O."/>
            <person name="Truco M.J."/>
            <person name="Xia R."/>
            <person name="Zhu S."/>
            <person name="Xu C."/>
            <person name="Xu H."/>
            <person name="Xu X."/>
            <person name="Cox K."/>
            <person name="Korf I."/>
            <person name="Meyers B.C."/>
            <person name="Michelmore R.W."/>
        </authorList>
    </citation>
    <scope>NUCLEOTIDE SEQUENCE [LARGE SCALE GENOMIC DNA]</scope>
    <source>
        <strain evidence="3">cv. Salinas</strain>
        <tissue evidence="2">Seedlings</tissue>
    </source>
</reference>
<dbReference type="PANTHER" id="PTHR16950">
    <property type="entry name" value="ZINC TRANSPORTER SLC39A7 HISTIDINE-RICH MEMBRANE PROTEIN KE4"/>
    <property type="match status" value="1"/>
</dbReference>
<name>A0A9R1VR45_LACSA</name>
<protein>
    <submittedName>
        <fullName evidence="2">Uncharacterized protein</fullName>
    </submittedName>
</protein>
<dbReference type="Proteomes" id="UP000235145">
    <property type="component" value="Unassembled WGS sequence"/>
</dbReference>